<dbReference type="CDD" id="cd02989">
    <property type="entry name" value="Phd_like_TxnDC9"/>
    <property type="match status" value="1"/>
</dbReference>
<evidence type="ECO:0000256" key="1">
    <source>
        <dbReference type="SAM" id="MobiDB-lite"/>
    </source>
</evidence>
<dbReference type="EMBL" id="WIUZ02000011">
    <property type="protein sequence ID" value="KAF9782938.1"/>
    <property type="molecule type" value="Genomic_DNA"/>
</dbReference>
<name>A0A9P6HAD6_9AGAM</name>
<dbReference type="Proteomes" id="UP000736335">
    <property type="component" value="Unassembled WGS sequence"/>
</dbReference>
<proteinExistence type="predicted"/>
<dbReference type="InterPro" id="IPR036249">
    <property type="entry name" value="Thioredoxin-like_sf"/>
</dbReference>
<keyword evidence="3" id="KW-1185">Reference proteome</keyword>
<protein>
    <submittedName>
        <fullName evidence="2">Thioredoxin-like protein</fullName>
    </submittedName>
</protein>
<accession>A0A9P6HAD6</accession>
<dbReference type="SUPFAM" id="SSF52833">
    <property type="entry name" value="Thioredoxin-like"/>
    <property type="match status" value="1"/>
</dbReference>
<dbReference type="Gene3D" id="3.40.30.10">
    <property type="entry name" value="Glutaredoxin"/>
    <property type="match status" value="1"/>
</dbReference>
<feature type="compositionally biased region" description="Low complexity" evidence="1">
    <location>
        <begin position="203"/>
        <end position="218"/>
    </location>
</feature>
<evidence type="ECO:0000313" key="3">
    <source>
        <dbReference type="Proteomes" id="UP000736335"/>
    </source>
</evidence>
<feature type="region of interest" description="Disordered" evidence="1">
    <location>
        <begin position="191"/>
        <end position="232"/>
    </location>
</feature>
<comment type="caution">
    <text evidence="2">The sequence shown here is derived from an EMBL/GenBank/DDBJ whole genome shotgun (WGS) entry which is preliminary data.</text>
</comment>
<sequence>MASSSTNTRFIESLDSKYKTTVDRVLESRRGDSDDEDQEALFAELEAELENADSASLRDGGVKEMQAQLEKVQTMQQTGYGLYREITDEKEVIRTSANEPRCVIHFFHGDFKRCEIMDKHLASLAPKYFSTIFIRVFVENVPWLVQRLDIRVLPCVMCFVGGVSTDKIVGFEALGNTDEFQTATLELRLKQNGSLATPPKPNTSQTYTTATTRTQTRLRGQRGGDDDSDLDL</sequence>
<dbReference type="PANTHER" id="PTHR21148">
    <property type="entry name" value="THIOREDOXIN DOMAIN-CONTAINING PROTEIN 9"/>
    <property type="match status" value="1"/>
</dbReference>
<dbReference type="AlphaFoldDB" id="A0A9P6HAD6"/>
<reference evidence="2" key="2">
    <citation type="submission" date="2020-11" db="EMBL/GenBank/DDBJ databases">
        <authorList>
            <consortium name="DOE Joint Genome Institute"/>
            <person name="Kuo A."/>
            <person name="Miyauchi S."/>
            <person name="Kiss E."/>
            <person name="Drula E."/>
            <person name="Kohler A."/>
            <person name="Sanchez-Garcia M."/>
            <person name="Andreopoulos B."/>
            <person name="Barry K.W."/>
            <person name="Bonito G."/>
            <person name="Buee M."/>
            <person name="Carver A."/>
            <person name="Chen C."/>
            <person name="Cichocki N."/>
            <person name="Clum A."/>
            <person name="Culley D."/>
            <person name="Crous P.W."/>
            <person name="Fauchery L."/>
            <person name="Girlanda M."/>
            <person name="Hayes R."/>
            <person name="Keri Z."/>
            <person name="Labutti K."/>
            <person name="Lipzen A."/>
            <person name="Lombard V."/>
            <person name="Magnuson J."/>
            <person name="Maillard F."/>
            <person name="Morin E."/>
            <person name="Murat C."/>
            <person name="Nolan M."/>
            <person name="Ohm R."/>
            <person name="Pangilinan J."/>
            <person name="Pereira M."/>
            <person name="Perotto S."/>
            <person name="Peter M."/>
            <person name="Riley R."/>
            <person name="Sitrit Y."/>
            <person name="Stielow B."/>
            <person name="Szollosi G."/>
            <person name="Zifcakova L."/>
            <person name="Stursova M."/>
            <person name="Spatafora J.W."/>
            <person name="Tedersoo L."/>
            <person name="Vaario L.-M."/>
            <person name="Yamada A."/>
            <person name="Yan M."/>
            <person name="Wang P."/>
            <person name="Xu J."/>
            <person name="Bruns T."/>
            <person name="Baldrian P."/>
            <person name="Vilgalys R."/>
            <person name="Henrissat B."/>
            <person name="Grigoriev I.V."/>
            <person name="Hibbett D."/>
            <person name="Nagy L.G."/>
            <person name="Martin F.M."/>
        </authorList>
    </citation>
    <scope>NUCLEOTIDE SEQUENCE</scope>
    <source>
        <strain evidence="2">UH-Tt-Lm1</strain>
    </source>
</reference>
<dbReference type="OrthoDB" id="10257948at2759"/>
<organism evidence="2 3">
    <name type="scientific">Thelephora terrestris</name>
    <dbReference type="NCBI Taxonomy" id="56493"/>
    <lineage>
        <taxon>Eukaryota</taxon>
        <taxon>Fungi</taxon>
        <taxon>Dikarya</taxon>
        <taxon>Basidiomycota</taxon>
        <taxon>Agaricomycotina</taxon>
        <taxon>Agaricomycetes</taxon>
        <taxon>Thelephorales</taxon>
        <taxon>Thelephoraceae</taxon>
        <taxon>Thelephora</taxon>
    </lineage>
</organism>
<evidence type="ECO:0000313" key="2">
    <source>
        <dbReference type="EMBL" id="KAF9782938.1"/>
    </source>
</evidence>
<reference evidence="2" key="1">
    <citation type="journal article" date="2020" name="Nat. Commun.">
        <title>Large-scale genome sequencing of mycorrhizal fungi provides insights into the early evolution of symbiotic traits.</title>
        <authorList>
            <person name="Miyauchi S."/>
            <person name="Kiss E."/>
            <person name="Kuo A."/>
            <person name="Drula E."/>
            <person name="Kohler A."/>
            <person name="Sanchez-Garcia M."/>
            <person name="Morin E."/>
            <person name="Andreopoulos B."/>
            <person name="Barry K.W."/>
            <person name="Bonito G."/>
            <person name="Buee M."/>
            <person name="Carver A."/>
            <person name="Chen C."/>
            <person name="Cichocki N."/>
            <person name="Clum A."/>
            <person name="Culley D."/>
            <person name="Crous P.W."/>
            <person name="Fauchery L."/>
            <person name="Girlanda M."/>
            <person name="Hayes R.D."/>
            <person name="Keri Z."/>
            <person name="LaButti K."/>
            <person name="Lipzen A."/>
            <person name="Lombard V."/>
            <person name="Magnuson J."/>
            <person name="Maillard F."/>
            <person name="Murat C."/>
            <person name="Nolan M."/>
            <person name="Ohm R.A."/>
            <person name="Pangilinan J."/>
            <person name="Pereira M.F."/>
            <person name="Perotto S."/>
            <person name="Peter M."/>
            <person name="Pfister S."/>
            <person name="Riley R."/>
            <person name="Sitrit Y."/>
            <person name="Stielow J.B."/>
            <person name="Szollosi G."/>
            <person name="Zifcakova L."/>
            <person name="Stursova M."/>
            <person name="Spatafora J.W."/>
            <person name="Tedersoo L."/>
            <person name="Vaario L.M."/>
            <person name="Yamada A."/>
            <person name="Yan M."/>
            <person name="Wang P."/>
            <person name="Xu J."/>
            <person name="Bruns T."/>
            <person name="Baldrian P."/>
            <person name="Vilgalys R."/>
            <person name="Dunand C."/>
            <person name="Henrissat B."/>
            <person name="Grigoriev I.V."/>
            <person name="Hibbett D."/>
            <person name="Nagy L.G."/>
            <person name="Martin F.M."/>
        </authorList>
    </citation>
    <scope>NUCLEOTIDE SEQUENCE</scope>
    <source>
        <strain evidence="2">UH-Tt-Lm1</strain>
    </source>
</reference>
<gene>
    <name evidence="2" type="ORF">BJ322DRAFT_1110820</name>
</gene>